<dbReference type="InterPro" id="IPR036388">
    <property type="entry name" value="WH-like_DNA-bd_sf"/>
</dbReference>
<proteinExistence type="predicted"/>
<dbReference type="PROSITE" id="PS50995">
    <property type="entry name" value="HTH_MARR_2"/>
    <property type="match status" value="1"/>
</dbReference>
<keyword evidence="3" id="KW-1185">Reference proteome</keyword>
<dbReference type="SUPFAM" id="SSF46785">
    <property type="entry name" value="Winged helix' DNA-binding domain"/>
    <property type="match status" value="1"/>
</dbReference>
<dbReference type="PANTHER" id="PTHR33164:SF43">
    <property type="entry name" value="HTH-TYPE TRANSCRIPTIONAL REPRESSOR YETL"/>
    <property type="match status" value="1"/>
</dbReference>
<feature type="domain" description="HTH marR-type" evidence="1">
    <location>
        <begin position="2"/>
        <end position="137"/>
    </location>
</feature>
<evidence type="ECO:0000313" key="2">
    <source>
        <dbReference type="EMBL" id="MDN4473031.1"/>
    </source>
</evidence>
<protein>
    <submittedName>
        <fullName evidence="2">MarR family transcriptional regulator</fullName>
    </submittedName>
</protein>
<dbReference type="InterPro" id="IPR000835">
    <property type="entry name" value="HTH_MarR-typ"/>
</dbReference>
<organism evidence="2 3">
    <name type="scientific">Demequina zhanjiangensis</name>
    <dbReference type="NCBI Taxonomy" id="3051659"/>
    <lineage>
        <taxon>Bacteria</taxon>
        <taxon>Bacillati</taxon>
        <taxon>Actinomycetota</taxon>
        <taxon>Actinomycetes</taxon>
        <taxon>Micrococcales</taxon>
        <taxon>Demequinaceae</taxon>
        <taxon>Demequina</taxon>
    </lineage>
</organism>
<dbReference type="InterPro" id="IPR039422">
    <property type="entry name" value="MarR/SlyA-like"/>
</dbReference>
<reference evidence="2" key="1">
    <citation type="submission" date="2023-06" db="EMBL/GenBank/DDBJ databases">
        <title>SYSU T00b26.</title>
        <authorList>
            <person name="Gao L."/>
            <person name="Fang B.-Z."/>
            <person name="Li W.-J."/>
        </authorList>
    </citation>
    <scope>NUCLEOTIDE SEQUENCE</scope>
    <source>
        <strain evidence="2">SYSU T00b26</strain>
    </source>
</reference>
<accession>A0ABT8G1M1</accession>
<evidence type="ECO:0000313" key="3">
    <source>
        <dbReference type="Proteomes" id="UP001172738"/>
    </source>
</evidence>
<dbReference type="Pfam" id="PF12802">
    <property type="entry name" value="MarR_2"/>
    <property type="match status" value="1"/>
</dbReference>
<evidence type="ECO:0000259" key="1">
    <source>
        <dbReference type="PROSITE" id="PS50995"/>
    </source>
</evidence>
<comment type="caution">
    <text evidence="2">The sequence shown here is derived from an EMBL/GenBank/DDBJ whole genome shotgun (WGS) entry which is preliminary data.</text>
</comment>
<dbReference type="Proteomes" id="UP001172738">
    <property type="component" value="Unassembled WGS sequence"/>
</dbReference>
<dbReference type="PANTHER" id="PTHR33164">
    <property type="entry name" value="TRANSCRIPTIONAL REGULATOR, MARR FAMILY"/>
    <property type="match status" value="1"/>
</dbReference>
<dbReference type="EMBL" id="JAUHPV010000004">
    <property type="protein sequence ID" value="MDN4473031.1"/>
    <property type="molecule type" value="Genomic_DNA"/>
</dbReference>
<sequence length="147" mass="16500">MLLPLTYMLHEVIARMDHRADTVLRSELGISFNLFQFLAIVADEEPTDVTELASCLYISKAAVSKRLPSLTDEGWLTVGPDPEHGRRLRIQLTEKGRDVIVTGNALLEKTLSEVLGEDNVDPAELARFHGFLTTLNTRLLDTEDPWL</sequence>
<dbReference type="Gene3D" id="1.10.10.10">
    <property type="entry name" value="Winged helix-like DNA-binding domain superfamily/Winged helix DNA-binding domain"/>
    <property type="match status" value="1"/>
</dbReference>
<dbReference type="InterPro" id="IPR036390">
    <property type="entry name" value="WH_DNA-bd_sf"/>
</dbReference>
<dbReference type="SMART" id="SM00347">
    <property type="entry name" value="HTH_MARR"/>
    <property type="match status" value="1"/>
</dbReference>
<dbReference type="RefSeq" id="WP_301128158.1">
    <property type="nucleotide sequence ID" value="NZ_JAUHPV010000004.1"/>
</dbReference>
<name>A0ABT8G1M1_9MICO</name>
<gene>
    <name evidence="2" type="ORF">QQX04_08520</name>
</gene>